<feature type="domain" description="HTH cro/C1-type" evidence="1">
    <location>
        <begin position="28"/>
        <end position="82"/>
    </location>
</feature>
<dbReference type="InterPro" id="IPR010982">
    <property type="entry name" value="Lambda_DNA-bd_dom_sf"/>
</dbReference>
<protein>
    <submittedName>
        <fullName evidence="2">XRE family transcriptional regulator</fullName>
    </submittedName>
</protein>
<dbReference type="InterPro" id="IPR001387">
    <property type="entry name" value="Cro/C1-type_HTH"/>
</dbReference>
<evidence type="ECO:0000259" key="1">
    <source>
        <dbReference type="PROSITE" id="PS50943"/>
    </source>
</evidence>
<comment type="caution">
    <text evidence="2">The sequence shown here is derived from an EMBL/GenBank/DDBJ whole genome shotgun (WGS) entry which is preliminary data.</text>
</comment>
<evidence type="ECO:0000313" key="3">
    <source>
        <dbReference type="Proteomes" id="UP000070400"/>
    </source>
</evidence>
<dbReference type="AlphaFoldDB" id="A0A133V6T8"/>
<dbReference type="SUPFAM" id="SSF47413">
    <property type="entry name" value="lambda repressor-like DNA-binding domains"/>
    <property type="match status" value="1"/>
</dbReference>
<dbReference type="EMBL" id="LHXX01000023">
    <property type="protein sequence ID" value="KXB02158.1"/>
    <property type="molecule type" value="Genomic_DNA"/>
</dbReference>
<dbReference type="PIRSF" id="PIRSF037724">
    <property type="entry name" value="TF_HTH_MJ1545_prd"/>
    <property type="match status" value="1"/>
</dbReference>
<dbReference type="Proteomes" id="UP000070400">
    <property type="component" value="Unassembled WGS sequence"/>
</dbReference>
<evidence type="ECO:0000313" key="2">
    <source>
        <dbReference type="EMBL" id="KXB02158.1"/>
    </source>
</evidence>
<dbReference type="PROSITE" id="PS50943">
    <property type="entry name" value="HTH_CROC1"/>
    <property type="match status" value="1"/>
</dbReference>
<gene>
    <name evidence="2" type="ORF">AKJ43_02345</name>
</gene>
<organism evidence="2 3">
    <name type="scientific">candidate division MSBL1 archaeon SCGC-AAA261D19</name>
    <dbReference type="NCBI Taxonomy" id="1698273"/>
    <lineage>
        <taxon>Archaea</taxon>
        <taxon>Methanobacteriati</taxon>
        <taxon>Methanobacteriota</taxon>
        <taxon>candidate division MSBL1</taxon>
    </lineage>
</organism>
<proteinExistence type="predicted"/>
<dbReference type="SMART" id="SM00530">
    <property type="entry name" value="HTH_XRE"/>
    <property type="match status" value="1"/>
</dbReference>
<sequence length="239" mass="26273">MFESESKNRVAKLVAGDIALSSEPCRALKKWREKFEIDQTTLAEALEISPSVISDYESGRRKSPGVAMIRKIIKALLEVDEKEGRQVTETLAYRFGARLPPDIVLGMRELVDPLSGKELCEAVEGKAIANENLLNQKLLGYTVVNGPKAIIELSSNDFMGLYGLSTERALVFTRVTRGRSPLVAIKVRGITPGAIILHGKIKEPDELGLKIAEDLRVPLIISQVPTVEKLLEGLQNLAE</sequence>
<dbReference type="CDD" id="cd00093">
    <property type="entry name" value="HTH_XRE"/>
    <property type="match status" value="1"/>
</dbReference>
<accession>A0A133V6T8</accession>
<name>A0A133V6T8_9EURY</name>
<dbReference type="Gene3D" id="1.10.260.40">
    <property type="entry name" value="lambda repressor-like DNA-binding domains"/>
    <property type="match status" value="1"/>
</dbReference>
<dbReference type="InterPro" id="IPR017271">
    <property type="entry name" value="Tscrpt_reg_HTH_MJ1545_prd"/>
</dbReference>
<dbReference type="Pfam" id="PF01381">
    <property type="entry name" value="HTH_3"/>
    <property type="match status" value="1"/>
</dbReference>
<reference evidence="2 3" key="1">
    <citation type="journal article" date="2016" name="Sci. Rep.">
        <title>Metabolic traits of an uncultured archaeal lineage -MSBL1- from brine pools of the Red Sea.</title>
        <authorList>
            <person name="Mwirichia R."/>
            <person name="Alam I."/>
            <person name="Rashid M."/>
            <person name="Vinu M."/>
            <person name="Ba-Alawi W."/>
            <person name="Anthony Kamau A."/>
            <person name="Kamanda Ngugi D."/>
            <person name="Goker M."/>
            <person name="Klenk H.P."/>
            <person name="Bajic V."/>
            <person name="Stingl U."/>
        </authorList>
    </citation>
    <scope>NUCLEOTIDE SEQUENCE [LARGE SCALE GENOMIC DNA]</scope>
    <source>
        <strain evidence="2">SCGC-AAA261D19</strain>
    </source>
</reference>
<keyword evidence="3" id="KW-1185">Reference proteome</keyword>
<dbReference type="GO" id="GO:0003677">
    <property type="term" value="F:DNA binding"/>
    <property type="evidence" value="ECO:0007669"/>
    <property type="project" value="InterPro"/>
</dbReference>